<evidence type="ECO:0000313" key="2">
    <source>
        <dbReference type="Proteomes" id="UP001595764"/>
    </source>
</evidence>
<organism evidence="1 2">
    <name type="scientific">Amycolatopsis halotolerans</name>
    <dbReference type="NCBI Taxonomy" id="330083"/>
    <lineage>
        <taxon>Bacteria</taxon>
        <taxon>Bacillati</taxon>
        <taxon>Actinomycetota</taxon>
        <taxon>Actinomycetes</taxon>
        <taxon>Pseudonocardiales</taxon>
        <taxon>Pseudonocardiaceae</taxon>
        <taxon>Amycolatopsis</taxon>
    </lineage>
</organism>
<sequence length="93" mass="10845">MSEAKTFRKKPVEIQAIQFTGEPNNFDEVCRFLGEQQHGHREEQYGPEAHILIYTLEGTVRADPGDWIIRDVTGEFYPCQPDIFEQNYEPVDQ</sequence>
<dbReference type="Proteomes" id="UP001595764">
    <property type="component" value="Unassembled WGS sequence"/>
</dbReference>
<accession>A0ABV7QCI1</accession>
<proteinExistence type="predicted"/>
<reference evidence="2" key="1">
    <citation type="journal article" date="2019" name="Int. J. Syst. Evol. Microbiol.">
        <title>The Global Catalogue of Microorganisms (GCM) 10K type strain sequencing project: providing services to taxonomists for standard genome sequencing and annotation.</title>
        <authorList>
            <consortium name="The Broad Institute Genomics Platform"/>
            <consortium name="The Broad Institute Genome Sequencing Center for Infectious Disease"/>
            <person name="Wu L."/>
            <person name="Ma J."/>
        </authorList>
    </citation>
    <scope>NUCLEOTIDE SEQUENCE [LARGE SCALE GENOMIC DNA]</scope>
    <source>
        <strain evidence="2">CGMCC 4.7682</strain>
    </source>
</reference>
<protein>
    <submittedName>
        <fullName evidence="1">Uncharacterized protein</fullName>
    </submittedName>
</protein>
<evidence type="ECO:0000313" key="1">
    <source>
        <dbReference type="EMBL" id="MFC3510987.1"/>
    </source>
</evidence>
<name>A0ABV7QCI1_9PSEU</name>
<dbReference type="RefSeq" id="WP_377869980.1">
    <property type="nucleotide sequence ID" value="NZ_JBHMAY010000017.1"/>
</dbReference>
<keyword evidence="2" id="KW-1185">Reference proteome</keyword>
<comment type="caution">
    <text evidence="1">The sequence shown here is derived from an EMBL/GenBank/DDBJ whole genome shotgun (WGS) entry which is preliminary data.</text>
</comment>
<gene>
    <name evidence="1" type="ORF">ACFORO_12495</name>
</gene>
<dbReference type="EMBL" id="JBHRWI010000016">
    <property type="protein sequence ID" value="MFC3510987.1"/>
    <property type="molecule type" value="Genomic_DNA"/>
</dbReference>